<dbReference type="EMBL" id="MCFJ01000013">
    <property type="protein sequence ID" value="ORY59559.1"/>
    <property type="molecule type" value="Genomic_DNA"/>
</dbReference>
<feature type="compositionally biased region" description="Basic and acidic residues" evidence="1">
    <location>
        <begin position="105"/>
        <end position="130"/>
    </location>
</feature>
<accession>A0A1Y2DK56</accession>
<gene>
    <name evidence="2" type="ORF">BCR38DRAFT_59232</name>
</gene>
<dbReference type="Proteomes" id="UP000193689">
    <property type="component" value="Unassembled WGS sequence"/>
</dbReference>
<dbReference type="AlphaFoldDB" id="A0A1Y2DK56"/>
<proteinExistence type="predicted"/>
<dbReference type="RefSeq" id="XP_040712133.1">
    <property type="nucleotide sequence ID" value="XM_040865506.1"/>
</dbReference>
<evidence type="ECO:0000313" key="2">
    <source>
        <dbReference type="EMBL" id="ORY59559.1"/>
    </source>
</evidence>
<organism evidence="2 3">
    <name type="scientific">Pseudomassariella vexata</name>
    <dbReference type="NCBI Taxonomy" id="1141098"/>
    <lineage>
        <taxon>Eukaryota</taxon>
        <taxon>Fungi</taxon>
        <taxon>Dikarya</taxon>
        <taxon>Ascomycota</taxon>
        <taxon>Pezizomycotina</taxon>
        <taxon>Sordariomycetes</taxon>
        <taxon>Xylariomycetidae</taxon>
        <taxon>Amphisphaeriales</taxon>
        <taxon>Pseudomassariaceae</taxon>
        <taxon>Pseudomassariella</taxon>
    </lineage>
</organism>
<feature type="compositionally biased region" description="Basic and acidic residues" evidence="1">
    <location>
        <begin position="33"/>
        <end position="61"/>
    </location>
</feature>
<keyword evidence="3" id="KW-1185">Reference proteome</keyword>
<feature type="compositionally biased region" description="Polar residues" evidence="1">
    <location>
        <begin position="18"/>
        <end position="32"/>
    </location>
</feature>
<evidence type="ECO:0000256" key="1">
    <source>
        <dbReference type="SAM" id="MobiDB-lite"/>
    </source>
</evidence>
<comment type="caution">
    <text evidence="2">The sequence shown here is derived from an EMBL/GenBank/DDBJ whole genome shotgun (WGS) entry which is preliminary data.</text>
</comment>
<sequence>MVASTYLVDCDSPRIKNSGGSSTPTDSSQDTGSSEREHCGNNAQKDDPRRNNRAAGESRDHEDDDSQPEDGSSGGYQQLDTNPRVELSLPQAQSIWVQCHPVPSLRDKSMDDDGFPKRHVKSENRSKEPGRPVAHMRQRCRAGFDSKEICTVQVQKHLHCGYKTPNPPNLDPEHGIAASIEVKLISSRWSKNQNRYVGRVVADFPPTRRECSLLR</sequence>
<evidence type="ECO:0000313" key="3">
    <source>
        <dbReference type="Proteomes" id="UP000193689"/>
    </source>
</evidence>
<name>A0A1Y2DK56_9PEZI</name>
<reference evidence="2 3" key="1">
    <citation type="submission" date="2016-07" db="EMBL/GenBank/DDBJ databases">
        <title>Pervasive Adenine N6-methylation of Active Genes in Fungi.</title>
        <authorList>
            <consortium name="DOE Joint Genome Institute"/>
            <person name="Mondo S.J."/>
            <person name="Dannebaum R.O."/>
            <person name="Kuo R.C."/>
            <person name="Labutti K."/>
            <person name="Haridas S."/>
            <person name="Kuo A."/>
            <person name="Salamov A."/>
            <person name="Ahrendt S.R."/>
            <person name="Lipzen A."/>
            <person name="Sullivan W."/>
            <person name="Andreopoulos W.B."/>
            <person name="Clum A."/>
            <person name="Lindquist E."/>
            <person name="Daum C."/>
            <person name="Ramamoorthy G.K."/>
            <person name="Gryganskyi A."/>
            <person name="Culley D."/>
            <person name="Magnuson J.K."/>
            <person name="James T.Y."/>
            <person name="O'Malley M.A."/>
            <person name="Stajich J.E."/>
            <person name="Spatafora J.W."/>
            <person name="Visel A."/>
            <person name="Grigoriev I.V."/>
        </authorList>
    </citation>
    <scope>NUCLEOTIDE SEQUENCE [LARGE SCALE GENOMIC DNA]</scope>
    <source>
        <strain evidence="2 3">CBS 129021</strain>
    </source>
</reference>
<feature type="region of interest" description="Disordered" evidence="1">
    <location>
        <begin position="103"/>
        <end position="136"/>
    </location>
</feature>
<protein>
    <submittedName>
        <fullName evidence="2">Uncharacterized protein</fullName>
    </submittedName>
</protein>
<dbReference type="InParanoid" id="A0A1Y2DK56"/>
<feature type="region of interest" description="Disordered" evidence="1">
    <location>
        <begin position="1"/>
        <end position="80"/>
    </location>
</feature>
<dbReference type="GeneID" id="63781718"/>